<evidence type="ECO:0000313" key="3">
    <source>
        <dbReference type="EMBL" id="KAK8936042.1"/>
    </source>
</evidence>
<dbReference type="SUPFAM" id="SSF53098">
    <property type="entry name" value="Ribonuclease H-like"/>
    <property type="match status" value="1"/>
</dbReference>
<evidence type="ECO:0000313" key="4">
    <source>
        <dbReference type="Proteomes" id="UP001418222"/>
    </source>
</evidence>
<dbReference type="Pfam" id="PF24626">
    <property type="entry name" value="SH3_Tf2-1"/>
    <property type="match status" value="1"/>
</dbReference>
<name>A0AAP0BDU0_9ASPA</name>
<comment type="caution">
    <text evidence="3">The sequence shown here is derived from an EMBL/GenBank/DDBJ whole genome shotgun (WGS) entry which is preliminary data.</text>
</comment>
<protein>
    <recommendedName>
        <fullName evidence="2">Tf2-1-like SH3-like domain-containing protein</fullName>
    </recommendedName>
</protein>
<reference evidence="3 4" key="1">
    <citation type="journal article" date="2022" name="Nat. Plants">
        <title>Genomes of leafy and leafless Platanthera orchids illuminate the evolution of mycoheterotrophy.</title>
        <authorList>
            <person name="Li M.H."/>
            <person name="Liu K.W."/>
            <person name="Li Z."/>
            <person name="Lu H.C."/>
            <person name="Ye Q.L."/>
            <person name="Zhang D."/>
            <person name="Wang J.Y."/>
            <person name="Li Y.F."/>
            <person name="Zhong Z.M."/>
            <person name="Liu X."/>
            <person name="Yu X."/>
            <person name="Liu D.K."/>
            <person name="Tu X.D."/>
            <person name="Liu B."/>
            <person name="Hao Y."/>
            <person name="Liao X.Y."/>
            <person name="Jiang Y.T."/>
            <person name="Sun W.H."/>
            <person name="Chen J."/>
            <person name="Chen Y.Q."/>
            <person name="Ai Y."/>
            <person name="Zhai J.W."/>
            <person name="Wu S.S."/>
            <person name="Zhou Z."/>
            <person name="Hsiao Y.Y."/>
            <person name="Wu W.L."/>
            <person name="Chen Y.Y."/>
            <person name="Lin Y.F."/>
            <person name="Hsu J.L."/>
            <person name="Li C.Y."/>
            <person name="Wang Z.W."/>
            <person name="Zhao X."/>
            <person name="Zhong W.Y."/>
            <person name="Ma X.K."/>
            <person name="Ma L."/>
            <person name="Huang J."/>
            <person name="Chen G.Z."/>
            <person name="Huang M.Z."/>
            <person name="Huang L."/>
            <person name="Peng D.H."/>
            <person name="Luo Y.B."/>
            <person name="Zou S.Q."/>
            <person name="Chen S.P."/>
            <person name="Lan S."/>
            <person name="Tsai W.C."/>
            <person name="Van de Peer Y."/>
            <person name="Liu Z.J."/>
        </authorList>
    </citation>
    <scope>NUCLEOTIDE SEQUENCE [LARGE SCALE GENOMIC DNA]</scope>
    <source>
        <strain evidence="3">Lor287</strain>
    </source>
</reference>
<dbReference type="InterPro" id="IPR056924">
    <property type="entry name" value="SH3_Tf2-1"/>
</dbReference>
<sequence length="471" mass="51679">MSTAYHPQTDGQSEVLNRCLETYLRCFIGERPGTWAKWLHWAEYSYNTAYHYAANTSLFEAVYGRSSPSIIRHLPGECPLTIARRSCPKLAPRFFGPFEVLGQIGAITYRLRLPEASQIHPVFHVSQLRRVIGYHPTLDHIPSNLDFSESAPLYPVAILDTRSPHSGTGVPEEVRVAWRHRPPSANTWLLCDDFRRQFPDFCLEDKENFPDGGIVTKLHDGEPPWRVYARWPRSQDKGDVTNTGSPDNNGRNNDGGSAAVPPDDTVCDIGSGSTPAGASPHLAYISDNCRHGGGDIYGFDPMQKDDELGYALQAIVHEGRNHEVRELIKNAGLELRLSALPQLLAATFCLVVAPSCYFLPCHGSLAPILAAATRIAAVFLPHSPIRRDLLTQLPAVSSCNYLLSLAAAEGSLTALLLFCPCAYSPARCCLPPDRTYFLLFAAISPVLLAARESFMASTDASSLPARVATPP</sequence>
<accession>A0AAP0BDU0</accession>
<dbReference type="InterPro" id="IPR012337">
    <property type="entry name" value="RNaseH-like_sf"/>
</dbReference>
<feature type="compositionally biased region" description="Polar residues" evidence="1">
    <location>
        <begin position="240"/>
        <end position="255"/>
    </location>
</feature>
<dbReference type="GO" id="GO:0003676">
    <property type="term" value="F:nucleic acid binding"/>
    <property type="evidence" value="ECO:0007669"/>
    <property type="project" value="InterPro"/>
</dbReference>
<dbReference type="Gene3D" id="3.30.420.10">
    <property type="entry name" value="Ribonuclease H-like superfamily/Ribonuclease H"/>
    <property type="match status" value="1"/>
</dbReference>
<evidence type="ECO:0000256" key="1">
    <source>
        <dbReference type="SAM" id="MobiDB-lite"/>
    </source>
</evidence>
<keyword evidence="4" id="KW-1185">Reference proteome</keyword>
<feature type="region of interest" description="Disordered" evidence="1">
    <location>
        <begin position="229"/>
        <end position="262"/>
    </location>
</feature>
<evidence type="ECO:0000259" key="2">
    <source>
        <dbReference type="Pfam" id="PF24626"/>
    </source>
</evidence>
<dbReference type="PANTHER" id="PTHR46148">
    <property type="entry name" value="CHROMO DOMAIN-CONTAINING PROTEIN"/>
    <property type="match status" value="1"/>
</dbReference>
<dbReference type="AlphaFoldDB" id="A0AAP0BDU0"/>
<proteinExistence type="predicted"/>
<dbReference type="Proteomes" id="UP001418222">
    <property type="component" value="Unassembled WGS sequence"/>
</dbReference>
<dbReference type="InterPro" id="IPR036397">
    <property type="entry name" value="RNaseH_sf"/>
</dbReference>
<gene>
    <name evidence="3" type="ORF">KSP39_PZI013044</name>
</gene>
<dbReference type="PANTHER" id="PTHR46148:SF54">
    <property type="entry name" value="RETROTRANSPOSON-LIKE PROTEIN"/>
    <property type="match status" value="1"/>
</dbReference>
<organism evidence="3 4">
    <name type="scientific">Platanthera zijinensis</name>
    <dbReference type="NCBI Taxonomy" id="2320716"/>
    <lineage>
        <taxon>Eukaryota</taxon>
        <taxon>Viridiplantae</taxon>
        <taxon>Streptophyta</taxon>
        <taxon>Embryophyta</taxon>
        <taxon>Tracheophyta</taxon>
        <taxon>Spermatophyta</taxon>
        <taxon>Magnoliopsida</taxon>
        <taxon>Liliopsida</taxon>
        <taxon>Asparagales</taxon>
        <taxon>Orchidaceae</taxon>
        <taxon>Orchidoideae</taxon>
        <taxon>Orchideae</taxon>
        <taxon>Orchidinae</taxon>
        <taxon>Platanthera</taxon>
    </lineage>
</organism>
<dbReference type="EMBL" id="JBBWWQ010000011">
    <property type="protein sequence ID" value="KAK8936042.1"/>
    <property type="molecule type" value="Genomic_DNA"/>
</dbReference>
<feature type="domain" description="Tf2-1-like SH3-like" evidence="2">
    <location>
        <begin position="85"/>
        <end position="131"/>
    </location>
</feature>